<dbReference type="RefSeq" id="WP_250932088.1">
    <property type="nucleotide sequence ID" value="NZ_JAMQBK010000081.1"/>
</dbReference>
<keyword evidence="5" id="KW-0548">Nucleotidyltransferase</keyword>
<accession>A0ABT0UCU5</accession>
<evidence type="ECO:0000256" key="2">
    <source>
        <dbReference type="ARBA" id="ARBA00034247"/>
    </source>
</evidence>
<dbReference type="Pfam" id="PF00990">
    <property type="entry name" value="GGDEF"/>
    <property type="match status" value="1"/>
</dbReference>
<dbReference type="InterPro" id="IPR043128">
    <property type="entry name" value="Rev_trsase/Diguanyl_cyclase"/>
</dbReference>
<dbReference type="Proteomes" id="UP001202961">
    <property type="component" value="Unassembled WGS sequence"/>
</dbReference>
<keyword evidence="3" id="KW-0175">Coiled coil</keyword>
<evidence type="ECO:0000256" key="1">
    <source>
        <dbReference type="ARBA" id="ARBA00012528"/>
    </source>
</evidence>
<keyword evidence="6" id="KW-1185">Reference proteome</keyword>
<dbReference type="Gene3D" id="3.30.70.270">
    <property type="match status" value="1"/>
</dbReference>
<reference evidence="5 6" key="1">
    <citation type="journal article" date="2022" name="Syst. Appl. Microbiol.">
        <title>Rhodopirellula aestuarii sp. nov., a novel member of the genus Rhodopirellula isolated from brackish sediments collected in the Tagus River estuary, Portugal.</title>
        <authorList>
            <person name="Vitorino I.R."/>
            <person name="Klimek D."/>
            <person name="Calusinska M."/>
            <person name="Lobo-da-Cunha A."/>
            <person name="Vasconcelos V."/>
            <person name="Lage O.M."/>
        </authorList>
    </citation>
    <scope>NUCLEOTIDE SEQUENCE [LARGE SCALE GENOMIC DNA]</scope>
    <source>
        <strain evidence="5 6">ICT_H3.1</strain>
    </source>
</reference>
<evidence type="ECO:0000313" key="5">
    <source>
        <dbReference type="EMBL" id="MCM2374198.1"/>
    </source>
</evidence>
<dbReference type="InterPro" id="IPR000160">
    <property type="entry name" value="GGDEF_dom"/>
</dbReference>
<keyword evidence="5" id="KW-0808">Transferase</keyword>
<dbReference type="EMBL" id="JAMQBK010000081">
    <property type="protein sequence ID" value="MCM2374198.1"/>
    <property type="molecule type" value="Genomic_DNA"/>
</dbReference>
<dbReference type="PROSITE" id="PS50887">
    <property type="entry name" value="GGDEF"/>
    <property type="match status" value="1"/>
</dbReference>
<feature type="coiled-coil region" evidence="3">
    <location>
        <begin position="135"/>
        <end position="176"/>
    </location>
</feature>
<dbReference type="PANTHER" id="PTHR45138">
    <property type="entry name" value="REGULATORY COMPONENTS OF SENSORY TRANSDUCTION SYSTEM"/>
    <property type="match status" value="1"/>
</dbReference>
<dbReference type="NCBIfam" id="TIGR00254">
    <property type="entry name" value="GGDEF"/>
    <property type="match status" value="1"/>
</dbReference>
<sequence>MPASKPTKKTSPFEIAREALGHVGKFQTPPTPSVYEVWYRYVEGVDDIIANLAHAVEDVNAVSVDMLEQLHEQYCRNIDDSNAELSDNLAHEISSLQSIIESQMHAGVQLGNELDEACGTLKETTPTAESVAECAQKMLSSNNTMQDQIRQLQTQLQASQAKVESLQAELSETQLVAMTDPLTNLGNRRHFDVQVHQALMLAKSEDLFSFLLLVDLDHFKYINDTFGHESGDKVIRYVASQLTQLCPESPISRLGGDEFAIILRNDDFSEATDIAAEIRQYFASTPLKLSGSGEDLGKIELSIGGARLRQDDDGRSWFIRADKLLYQAKNSGRNSVMLEHSRGGV</sequence>
<dbReference type="EC" id="2.7.7.65" evidence="1"/>
<dbReference type="InterPro" id="IPR050469">
    <property type="entry name" value="Diguanylate_Cyclase"/>
</dbReference>
<gene>
    <name evidence="5" type="ORF">NB063_26580</name>
</gene>
<dbReference type="InterPro" id="IPR029787">
    <property type="entry name" value="Nucleotide_cyclase"/>
</dbReference>
<comment type="caution">
    <text evidence="5">The sequence shown here is derived from an EMBL/GenBank/DDBJ whole genome shotgun (WGS) entry which is preliminary data.</text>
</comment>
<comment type="catalytic activity">
    <reaction evidence="2">
        <text>2 GTP = 3',3'-c-di-GMP + 2 diphosphate</text>
        <dbReference type="Rhea" id="RHEA:24898"/>
        <dbReference type="ChEBI" id="CHEBI:33019"/>
        <dbReference type="ChEBI" id="CHEBI:37565"/>
        <dbReference type="ChEBI" id="CHEBI:58805"/>
        <dbReference type="EC" id="2.7.7.65"/>
    </reaction>
</comment>
<feature type="domain" description="GGDEF" evidence="4">
    <location>
        <begin position="207"/>
        <end position="341"/>
    </location>
</feature>
<evidence type="ECO:0000313" key="6">
    <source>
        <dbReference type="Proteomes" id="UP001202961"/>
    </source>
</evidence>
<protein>
    <recommendedName>
        <fullName evidence="1">diguanylate cyclase</fullName>
        <ecNumber evidence="1">2.7.7.65</ecNumber>
    </recommendedName>
</protein>
<dbReference type="PANTHER" id="PTHR45138:SF9">
    <property type="entry name" value="DIGUANYLATE CYCLASE DGCM-RELATED"/>
    <property type="match status" value="1"/>
</dbReference>
<dbReference type="CDD" id="cd01949">
    <property type="entry name" value="GGDEF"/>
    <property type="match status" value="1"/>
</dbReference>
<dbReference type="SUPFAM" id="SSF55073">
    <property type="entry name" value="Nucleotide cyclase"/>
    <property type="match status" value="1"/>
</dbReference>
<proteinExistence type="predicted"/>
<dbReference type="SMART" id="SM00267">
    <property type="entry name" value="GGDEF"/>
    <property type="match status" value="1"/>
</dbReference>
<name>A0ABT0UCU5_9BACT</name>
<organism evidence="5 6">
    <name type="scientific">Aporhodopirellula aestuarii</name>
    <dbReference type="NCBI Taxonomy" id="2950107"/>
    <lineage>
        <taxon>Bacteria</taxon>
        <taxon>Pseudomonadati</taxon>
        <taxon>Planctomycetota</taxon>
        <taxon>Planctomycetia</taxon>
        <taxon>Pirellulales</taxon>
        <taxon>Pirellulaceae</taxon>
        <taxon>Aporhodopirellula</taxon>
    </lineage>
</organism>
<dbReference type="GO" id="GO:0052621">
    <property type="term" value="F:diguanylate cyclase activity"/>
    <property type="evidence" value="ECO:0007669"/>
    <property type="project" value="UniProtKB-EC"/>
</dbReference>
<evidence type="ECO:0000256" key="3">
    <source>
        <dbReference type="SAM" id="Coils"/>
    </source>
</evidence>
<evidence type="ECO:0000259" key="4">
    <source>
        <dbReference type="PROSITE" id="PS50887"/>
    </source>
</evidence>